<evidence type="ECO:0000313" key="7">
    <source>
        <dbReference type="Proteomes" id="UP000079169"/>
    </source>
</evidence>
<dbReference type="Gene3D" id="6.10.140.2220">
    <property type="match status" value="1"/>
</dbReference>
<feature type="region of interest" description="Disordered" evidence="5">
    <location>
        <begin position="1"/>
        <end position="29"/>
    </location>
</feature>
<feature type="compositionally biased region" description="Basic and acidic residues" evidence="5">
    <location>
        <begin position="11"/>
        <end position="29"/>
    </location>
</feature>
<dbReference type="InterPro" id="IPR046824">
    <property type="entry name" value="Mss51-like_C"/>
</dbReference>
<evidence type="ECO:0000256" key="4">
    <source>
        <dbReference type="PROSITE-ProRule" id="PRU00134"/>
    </source>
</evidence>
<dbReference type="PANTHER" id="PTHR28069:SF2">
    <property type="entry name" value="GH20023P"/>
    <property type="match status" value="1"/>
</dbReference>
<dbReference type="GeneID" id="103517194"/>
<evidence type="ECO:0000256" key="3">
    <source>
        <dbReference type="ARBA" id="ARBA00022833"/>
    </source>
</evidence>
<feature type="region of interest" description="Disordered" evidence="5">
    <location>
        <begin position="67"/>
        <end position="96"/>
    </location>
</feature>
<dbReference type="Pfam" id="PF01753">
    <property type="entry name" value="zf-MYND"/>
    <property type="match status" value="1"/>
</dbReference>
<keyword evidence="2 4" id="KW-0863">Zinc-finger</keyword>
<gene>
    <name evidence="8" type="primary">LOC103517194</name>
    <name evidence="9" type="synonym">LOC103517882</name>
</gene>
<evidence type="ECO:0000313" key="9">
    <source>
        <dbReference type="RefSeq" id="XP_008481155.1"/>
    </source>
</evidence>
<dbReference type="AlphaFoldDB" id="A0A1S3DEN9"/>
<feature type="compositionally biased region" description="Basic residues" evidence="5">
    <location>
        <begin position="1"/>
        <end position="10"/>
    </location>
</feature>
<dbReference type="Proteomes" id="UP000079169">
    <property type="component" value="Unplaced"/>
</dbReference>
<name>A0A1S3DEN9_DIACI</name>
<dbReference type="SUPFAM" id="SSF144232">
    <property type="entry name" value="HIT/MYND zinc finger-like"/>
    <property type="match status" value="1"/>
</dbReference>
<reference evidence="8 9" key="1">
    <citation type="submission" date="2023-09" db="UniProtKB">
        <authorList>
            <consortium name="RefSeq"/>
        </authorList>
    </citation>
    <scope>IDENTIFICATION</scope>
</reference>
<dbReference type="PANTHER" id="PTHR28069">
    <property type="entry name" value="GH20023P"/>
    <property type="match status" value="1"/>
</dbReference>
<evidence type="ECO:0000313" key="8">
    <source>
        <dbReference type="RefSeq" id="XP_008480439.1"/>
    </source>
</evidence>
<feature type="compositionally biased region" description="Polar residues" evidence="5">
    <location>
        <begin position="67"/>
        <end position="85"/>
    </location>
</feature>
<protein>
    <submittedName>
        <fullName evidence="8">Uncharacterized protein LOC103517194</fullName>
    </submittedName>
    <submittedName>
        <fullName evidence="9">Uncharacterized protein LOC103517882</fullName>
    </submittedName>
</protein>
<dbReference type="RefSeq" id="XP_008480439.1">
    <property type="nucleotide sequence ID" value="XM_008482217.2"/>
</dbReference>
<dbReference type="KEGG" id="dci:103517882"/>
<evidence type="ECO:0000256" key="2">
    <source>
        <dbReference type="ARBA" id="ARBA00022771"/>
    </source>
</evidence>
<dbReference type="Pfam" id="PF20179">
    <property type="entry name" value="MSS51_C"/>
    <property type="match status" value="1"/>
</dbReference>
<dbReference type="KEGG" id="dci:103517194"/>
<sequence>MGRNRRRKAHNKENKERRVEDNNNKKKVDDVKIIDLNSKLKDDEDEGTPLLSKSVGTQVSVVENCTSNGTQTSQENTKLKTTQSPEPHLIGLNPKTKPTLRHRDYYLHYLCHVCKTIPKSSQKVSCAKCKLVTYCSMEHKREHWPSHADVCQALGELFQQTNFKNVTPDDFRKIRVNMLEQCEKAIERPLEKSEKEIILYYNRCFECYERDDNLLKSCNICKHISFCKDHAIQKNHDKYCSSLVVYRDIVLHIIGDDLVSIYFPDTFSKQFEEVDMKTLCSKETDSDLESAFLSELATSPLSVLRSLKLVFGSFKNVPGKLCIHVIGAENDFELSAIEKWEIFLAHYLSCSEIILVFIGPELFQEGSTHFTSCEECEVWNKRIIMKFHGNVLYHDYVQGPDFVKPDLICSFNPGIYRSTGFNQTDTWEETIIQILRQDVPVLITAYTEIEILKDVERIEKTAKLHFLQTPSLNEFSSLKPFLSFVNDEVSPIIFKNHFYTVFKKC</sequence>
<dbReference type="GO" id="GO:0008270">
    <property type="term" value="F:zinc ion binding"/>
    <property type="evidence" value="ECO:0007669"/>
    <property type="project" value="UniProtKB-KW"/>
</dbReference>
<organism evidence="8">
    <name type="scientific">Diaphorina citri</name>
    <name type="common">Asian citrus psyllid</name>
    <dbReference type="NCBI Taxonomy" id="121845"/>
    <lineage>
        <taxon>Eukaryota</taxon>
        <taxon>Metazoa</taxon>
        <taxon>Ecdysozoa</taxon>
        <taxon>Arthropoda</taxon>
        <taxon>Hexapoda</taxon>
        <taxon>Insecta</taxon>
        <taxon>Pterygota</taxon>
        <taxon>Neoptera</taxon>
        <taxon>Paraneoptera</taxon>
        <taxon>Hemiptera</taxon>
        <taxon>Sternorrhyncha</taxon>
        <taxon>Psylloidea</taxon>
        <taxon>Psyllidae</taxon>
        <taxon>Diaphorininae</taxon>
        <taxon>Diaphorina</taxon>
    </lineage>
</organism>
<accession>A0A1S3DEN9</accession>
<dbReference type="InterPro" id="IPR002893">
    <property type="entry name" value="Znf_MYND"/>
</dbReference>
<dbReference type="PROSITE" id="PS50865">
    <property type="entry name" value="ZF_MYND_2"/>
    <property type="match status" value="1"/>
</dbReference>
<evidence type="ECO:0000256" key="5">
    <source>
        <dbReference type="SAM" id="MobiDB-lite"/>
    </source>
</evidence>
<feature type="domain" description="MYND-type" evidence="6">
    <location>
        <begin position="111"/>
        <end position="151"/>
    </location>
</feature>
<dbReference type="GeneID" id="103517882"/>
<evidence type="ECO:0000259" key="6">
    <source>
        <dbReference type="PROSITE" id="PS50865"/>
    </source>
</evidence>
<dbReference type="PaxDb" id="121845-A0A1S3DEN9"/>
<dbReference type="STRING" id="121845.A0A1S3DEN9"/>
<evidence type="ECO:0000256" key="1">
    <source>
        <dbReference type="ARBA" id="ARBA00022723"/>
    </source>
</evidence>
<keyword evidence="7" id="KW-1185">Reference proteome</keyword>
<keyword evidence="1" id="KW-0479">Metal-binding</keyword>
<keyword evidence="3" id="KW-0862">Zinc</keyword>
<dbReference type="RefSeq" id="XP_008481155.1">
    <property type="nucleotide sequence ID" value="XM_008482933.2"/>
</dbReference>
<proteinExistence type="predicted"/>